<gene>
    <name evidence="1" type="ORF">S12H4_10296</name>
</gene>
<name>X1Q1H4_9ZZZZ</name>
<reference evidence="1" key="1">
    <citation type="journal article" date="2014" name="Front. Microbiol.">
        <title>High frequency of phylogenetically diverse reductive dehalogenase-homologous genes in deep subseafloor sedimentary metagenomes.</title>
        <authorList>
            <person name="Kawai M."/>
            <person name="Futagami T."/>
            <person name="Toyoda A."/>
            <person name="Takaki Y."/>
            <person name="Nishi S."/>
            <person name="Hori S."/>
            <person name="Arai W."/>
            <person name="Tsubouchi T."/>
            <person name="Morono Y."/>
            <person name="Uchiyama I."/>
            <person name="Ito T."/>
            <person name="Fujiyama A."/>
            <person name="Inagaki F."/>
            <person name="Takami H."/>
        </authorList>
    </citation>
    <scope>NUCLEOTIDE SEQUENCE</scope>
    <source>
        <strain evidence="1">Expedition CK06-06</strain>
    </source>
</reference>
<feature type="non-terminal residue" evidence="1">
    <location>
        <position position="1"/>
    </location>
</feature>
<protein>
    <submittedName>
        <fullName evidence="1">Uncharacterized protein</fullName>
    </submittedName>
</protein>
<dbReference type="AlphaFoldDB" id="X1Q1H4"/>
<proteinExistence type="predicted"/>
<organism evidence="1">
    <name type="scientific">marine sediment metagenome</name>
    <dbReference type="NCBI Taxonomy" id="412755"/>
    <lineage>
        <taxon>unclassified sequences</taxon>
        <taxon>metagenomes</taxon>
        <taxon>ecological metagenomes</taxon>
    </lineage>
</organism>
<evidence type="ECO:0000313" key="1">
    <source>
        <dbReference type="EMBL" id="GAI62397.1"/>
    </source>
</evidence>
<comment type="caution">
    <text evidence="1">The sequence shown here is derived from an EMBL/GenBank/DDBJ whole genome shotgun (WGS) entry which is preliminary data.</text>
</comment>
<sequence length="32" mass="3654">GLNCYASFWDEPGIEKLLNFIEVKASFLRPVP</sequence>
<dbReference type="EMBL" id="BARW01004372">
    <property type="protein sequence ID" value="GAI62397.1"/>
    <property type="molecule type" value="Genomic_DNA"/>
</dbReference>
<accession>X1Q1H4</accession>